<dbReference type="PANTHER" id="PTHR30153:SF2">
    <property type="entry name" value="REPLICATIVE DNA HELICASE"/>
    <property type="match status" value="1"/>
</dbReference>
<accession>A0A0G0D042</accession>
<keyword evidence="9" id="KW-0413">Isomerase</keyword>
<evidence type="ECO:0000256" key="2">
    <source>
        <dbReference type="ARBA" id="ARBA00022515"/>
    </source>
</evidence>
<dbReference type="Gene3D" id="1.10.860.10">
    <property type="entry name" value="DNAb Helicase, Chain A"/>
    <property type="match status" value="1"/>
</dbReference>
<comment type="similarity">
    <text evidence="1">Belongs to the helicase family. DnaB subfamily.</text>
</comment>
<evidence type="ECO:0000256" key="11">
    <source>
        <dbReference type="ARBA" id="ARBA00048954"/>
    </source>
</evidence>
<dbReference type="Proteomes" id="UP000034536">
    <property type="component" value="Unassembled WGS sequence"/>
</dbReference>
<proteinExistence type="inferred from homology"/>
<keyword evidence="6 13" id="KW-0347">Helicase</keyword>
<dbReference type="GO" id="GO:0016787">
    <property type="term" value="F:hydrolase activity"/>
    <property type="evidence" value="ECO:0007669"/>
    <property type="project" value="UniProtKB-KW"/>
</dbReference>
<dbReference type="EMBL" id="LBQX01000016">
    <property type="protein sequence ID" value="KKP86683.1"/>
    <property type="molecule type" value="Genomic_DNA"/>
</dbReference>
<keyword evidence="8" id="KW-0238">DNA-binding</keyword>
<dbReference type="GO" id="GO:0005829">
    <property type="term" value="C:cytosol"/>
    <property type="evidence" value="ECO:0007669"/>
    <property type="project" value="TreeGrafter"/>
</dbReference>
<name>A0A0G0D042_9BACT</name>
<comment type="caution">
    <text evidence="13">The sequence shown here is derived from an EMBL/GenBank/DDBJ whole genome shotgun (WGS) entry which is preliminary data.</text>
</comment>
<dbReference type="GO" id="GO:0005524">
    <property type="term" value="F:ATP binding"/>
    <property type="evidence" value="ECO:0007669"/>
    <property type="project" value="UniProtKB-KW"/>
</dbReference>
<evidence type="ECO:0000256" key="10">
    <source>
        <dbReference type="ARBA" id="ARBA00044969"/>
    </source>
</evidence>
<evidence type="ECO:0000256" key="5">
    <source>
        <dbReference type="ARBA" id="ARBA00022801"/>
    </source>
</evidence>
<dbReference type="Pfam" id="PF00772">
    <property type="entry name" value="DnaB"/>
    <property type="match status" value="1"/>
</dbReference>
<evidence type="ECO:0000259" key="12">
    <source>
        <dbReference type="Pfam" id="PF00772"/>
    </source>
</evidence>
<dbReference type="SUPFAM" id="SSF48024">
    <property type="entry name" value="N-terminal domain of DnaB helicase"/>
    <property type="match status" value="1"/>
</dbReference>
<dbReference type="InterPro" id="IPR036185">
    <property type="entry name" value="DNA_heli_DnaB-like_N_sf"/>
</dbReference>
<evidence type="ECO:0000313" key="14">
    <source>
        <dbReference type="Proteomes" id="UP000034536"/>
    </source>
</evidence>
<dbReference type="GO" id="GO:0043139">
    <property type="term" value="F:5'-3' DNA helicase activity"/>
    <property type="evidence" value="ECO:0007669"/>
    <property type="project" value="UniProtKB-EC"/>
</dbReference>
<dbReference type="GO" id="GO:1990077">
    <property type="term" value="C:primosome complex"/>
    <property type="evidence" value="ECO:0007669"/>
    <property type="project" value="UniProtKB-KW"/>
</dbReference>
<comment type="catalytic activity">
    <reaction evidence="11">
        <text>ATP + H2O = ADP + phosphate + H(+)</text>
        <dbReference type="Rhea" id="RHEA:13065"/>
        <dbReference type="ChEBI" id="CHEBI:15377"/>
        <dbReference type="ChEBI" id="CHEBI:15378"/>
        <dbReference type="ChEBI" id="CHEBI:30616"/>
        <dbReference type="ChEBI" id="CHEBI:43474"/>
        <dbReference type="ChEBI" id="CHEBI:456216"/>
        <dbReference type="EC" id="5.6.2.3"/>
    </reaction>
</comment>
<evidence type="ECO:0000313" key="13">
    <source>
        <dbReference type="EMBL" id="KKP86683.1"/>
    </source>
</evidence>
<evidence type="ECO:0000256" key="1">
    <source>
        <dbReference type="ARBA" id="ARBA00008428"/>
    </source>
</evidence>
<keyword evidence="2" id="KW-0639">Primosome</keyword>
<dbReference type="PANTHER" id="PTHR30153">
    <property type="entry name" value="REPLICATIVE DNA HELICASE DNAB"/>
    <property type="match status" value="1"/>
</dbReference>
<evidence type="ECO:0000256" key="6">
    <source>
        <dbReference type="ARBA" id="ARBA00022806"/>
    </source>
</evidence>
<dbReference type="GO" id="GO:0006269">
    <property type="term" value="P:DNA replication, synthesis of primer"/>
    <property type="evidence" value="ECO:0007669"/>
    <property type="project" value="UniProtKB-KW"/>
</dbReference>
<reference evidence="13 14" key="1">
    <citation type="journal article" date="2015" name="Nature">
        <title>rRNA introns, odd ribosomes, and small enigmatic genomes across a large radiation of phyla.</title>
        <authorList>
            <person name="Brown C.T."/>
            <person name="Hug L.A."/>
            <person name="Thomas B.C."/>
            <person name="Sharon I."/>
            <person name="Castelle C.J."/>
            <person name="Singh A."/>
            <person name="Wilkins M.J."/>
            <person name="Williams K.H."/>
            <person name="Banfield J.F."/>
        </authorList>
    </citation>
    <scope>NUCLEOTIDE SEQUENCE [LARGE SCALE GENOMIC DNA]</scope>
</reference>
<keyword evidence="4" id="KW-0547">Nucleotide-binding</keyword>
<feature type="domain" description="DNA helicase DnaB-like N-terminal" evidence="12">
    <location>
        <begin position="10"/>
        <end position="110"/>
    </location>
</feature>
<dbReference type="AlphaFoldDB" id="A0A0G0D042"/>
<organism evidence="13 14">
    <name type="scientific">Candidatus Roizmanbacteria bacterium GW2011_GWA2_35_8</name>
    <dbReference type="NCBI Taxonomy" id="1618479"/>
    <lineage>
        <taxon>Bacteria</taxon>
        <taxon>Candidatus Roizmaniibacteriota</taxon>
    </lineage>
</organism>
<feature type="non-terminal residue" evidence="13">
    <location>
        <position position="137"/>
    </location>
</feature>
<evidence type="ECO:0000256" key="9">
    <source>
        <dbReference type="ARBA" id="ARBA00023235"/>
    </source>
</evidence>
<protein>
    <recommendedName>
        <fullName evidence="10">DNA 5'-3' helicase</fullName>
        <ecNumber evidence="10">5.6.2.3</ecNumber>
    </recommendedName>
</protein>
<evidence type="ECO:0000256" key="8">
    <source>
        <dbReference type="ARBA" id="ARBA00023125"/>
    </source>
</evidence>
<sequence>MASSENIKVPPHDLEAEKSVLGAVLIDSGAMNLVAEFLKPDHFYEPSHKAIFSAMLTLFEKQQPIDVVTLQDELKTHDALKKVGGKSYLSDLINTVPTSAYIEHYGLIVKNHYVKRRLIDISSRMVEKSFDQKADVK</sequence>
<keyword evidence="3" id="KW-0235">DNA replication</keyword>
<gene>
    <name evidence="13" type="ORF">UR89_C0016G0012</name>
</gene>
<evidence type="ECO:0000256" key="7">
    <source>
        <dbReference type="ARBA" id="ARBA00022840"/>
    </source>
</evidence>
<keyword evidence="7" id="KW-0067">ATP-binding</keyword>
<keyword evidence="5" id="KW-0378">Hydrolase</keyword>
<dbReference type="FunFam" id="1.10.860.10:FF:000001">
    <property type="entry name" value="Replicative DNA helicase"/>
    <property type="match status" value="1"/>
</dbReference>
<evidence type="ECO:0000256" key="3">
    <source>
        <dbReference type="ARBA" id="ARBA00022705"/>
    </source>
</evidence>
<dbReference type="InterPro" id="IPR007693">
    <property type="entry name" value="DNA_helicase_DnaB-like_N"/>
</dbReference>
<dbReference type="InterPro" id="IPR016136">
    <property type="entry name" value="DNA_helicase_N/primase_C"/>
</dbReference>
<dbReference type="EC" id="5.6.2.3" evidence="10"/>
<dbReference type="GO" id="GO:0003677">
    <property type="term" value="F:DNA binding"/>
    <property type="evidence" value="ECO:0007669"/>
    <property type="project" value="UniProtKB-KW"/>
</dbReference>
<evidence type="ECO:0000256" key="4">
    <source>
        <dbReference type="ARBA" id="ARBA00022741"/>
    </source>
</evidence>